<name>A0A5N6RRK7_9ROSI</name>
<accession>A0A5N6RRK7</accession>
<evidence type="ECO:0000313" key="3">
    <source>
        <dbReference type="Proteomes" id="UP000327013"/>
    </source>
</evidence>
<reference evidence="2 3" key="1">
    <citation type="submission" date="2019-06" db="EMBL/GenBank/DDBJ databases">
        <title>A chromosomal-level reference genome of Carpinus fangiana (Coryloideae, Betulaceae).</title>
        <authorList>
            <person name="Yang X."/>
            <person name="Wang Z."/>
            <person name="Zhang L."/>
            <person name="Hao G."/>
            <person name="Liu J."/>
            <person name="Yang Y."/>
        </authorList>
    </citation>
    <scope>NUCLEOTIDE SEQUENCE [LARGE SCALE GENOMIC DNA]</scope>
    <source>
        <strain evidence="2">Cfa_2016G</strain>
        <tissue evidence="2">Leaf</tissue>
    </source>
</reference>
<sequence>MGEENEGKKKKLSSEDDVGDVSFDGSGLNYYMDGFSGKINGGNSSNAISNVTGGEEKRKQKLRAKGLLYYFVSTGK</sequence>
<organism evidence="2 3">
    <name type="scientific">Carpinus fangiana</name>
    <dbReference type="NCBI Taxonomy" id="176857"/>
    <lineage>
        <taxon>Eukaryota</taxon>
        <taxon>Viridiplantae</taxon>
        <taxon>Streptophyta</taxon>
        <taxon>Embryophyta</taxon>
        <taxon>Tracheophyta</taxon>
        <taxon>Spermatophyta</taxon>
        <taxon>Magnoliopsida</taxon>
        <taxon>eudicotyledons</taxon>
        <taxon>Gunneridae</taxon>
        <taxon>Pentapetalae</taxon>
        <taxon>rosids</taxon>
        <taxon>fabids</taxon>
        <taxon>Fagales</taxon>
        <taxon>Betulaceae</taxon>
        <taxon>Carpinus</taxon>
    </lineage>
</organism>
<evidence type="ECO:0000313" key="2">
    <source>
        <dbReference type="EMBL" id="KAE8100780.1"/>
    </source>
</evidence>
<keyword evidence="3" id="KW-1185">Reference proteome</keyword>
<evidence type="ECO:0000256" key="1">
    <source>
        <dbReference type="SAM" id="MobiDB-lite"/>
    </source>
</evidence>
<dbReference type="Proteomes" id="UP000327013">
    <property type="component" value="Chromosome 7"/>
</dbReference>
<feature type="region of interest" description="Disordered" evidence="1">
    <location>
        <begin position="1"/>
        <end position="20"/>
    </location>
</feature>
<protein>
    <submittedName>
        <fullName evidence="2">Uncharacterized protein</fullName>
    </submittedName>
</protein>
<dbReference type="EMBL" id="CM017327">
    <property type="protein sequence ID" value="KAE8100780.1"/>
    <property type="molecule type" value="Genomic_DNA"/>
</dbReference>
<dbReference type="AlphaFoldDB" id="A0A5N6RRK7"/>
<proteinExistence type="predicted"/>
<gene>
    <name evidence="2" type="ORF">FH972_018640</name>
</gene>